<sequence length="375" mass="42883">MVCTALTLPVAAPVSAQREVANTLAIAAPAFDQSFARFTPSADRIQHKIDYTAWDEAMRYIVFPMGRSLRQAPGRPDPGLGTRRYFGHDSRYRLEGNRVMFSFFDDELRQSIREYRIELERTPDLIEFTRIPRNEQLAFWINLHNVAMLDQIAHAWPVREPSTIAVDGLPLDEAKFINVSGVKMSPKDIRTQIVYRNWKDPRVIYGFWRGDIGGPSIQRAAFNAENVERLLDRGASDFVNSLRGVQKLSDRLQVSKIYEEAAPFYFQDWEADLRTHIAKHAETEVQQLLSKTDTVEASLYETDIADLAGGQREPTYSNIVSNGTTQRFRIPQGMARLLQEHGTKMERIEREGRTGSVFFMDIQLPGEEPVDNEIE</sequence>
<dbReference type="InterPro" id="IPR006869">
    <property type="entry name" value="DUF547"/>
</dbReference>
<name>A0A850HFC9_9SPHN</name>
<evidence type="ECO:0000259" key="1">
    <source>
        <dbReference type="Pfam" id="PF04784"/>
    </source>
</evidence>
<keyword evidence="3" id="KW-1185">Reference proteome</keyword>
<reference evidence="2 3" key="1">
    <citation type="submission" date="2020-06" db="EMBL/GenBank/DDBJ databases">
        <title>Altererythrobacter lutimaris sp. nov., a marine bacterium isolated from a tidal flat.</title>
        <authorList>
            <person name="Kim D."/>
            <person name="Yoo Y."/>
            <person name="Kim J.-J."/>
        </authorList>
    </citation>
    <scope>NUCLEOTIDE SEQUENCE [LARGE SCALE GENOMIC DNA]</scope>
    <source>
        <strain evidence="2 3">JGD-16</strain>
    </source>
</reference>
<accession>A0A850HFC9</accession>
<dbReference type="Proteomes" id="UP000546031">
    <property type="component" value="Unassembled WGS sequence"/>
</dbReference>
<dbReference type="EMBL" id="JABWTA010000001">
    <property type="protein sequence ID" value="NVE95981.1"/>
    <property type="molecule type" value="Genomic_DNA"/>
</dbReference>
<proteinExistence type="predicted"/>
<organism evidence="2 3">
    <name type="scientific">Altererythrobacter lutimaris</name>
    <dbReference type="NCBI Taxonomy" id="2743979"/>
    <lineage>
        <taxon>Bacteria</taxon>
        <taxon>Pseudomonadati</taxon>
        <taxon>Pseudomonadota</taxon>
        <taxon>Alphaproteobacteria</taxon>
        <taxon>Sphingomonadales</taxon>
        <taxon>Erythrobacteraceae</taxon>
        <taxon>Altererythrobacter</taxon>
    </lineage>
</organism>
<dbReference type="Pfam" id="PF04784">
    <property type="entry name" value="DUF547"/>
    <property type="match status" value="1"/>
</dbReference>
<gene>
    <name evidence="2" type="ORF">HUO12_13835</name>
</gene>
<evidence type="ECO:0000313" key="2">
    <source>
        <dbReference type="EMBL" id="NVE95981.1"/>
    </source>
</evidence>
<evidence type="ECO:0000313" key="3">
    <source>
        <dbReference type="Proteomes" id="UP000546031"/>
    </source>
</evidence>
<comment type="caution">
    <text evidence="2">The sequence shown here is derived from an EMBL/GenBank/DDBJ whole genome shotgun (WGS) entry which is preliminary data.</text>
</comment>
<feature type="domain" description="DUF547" evidence="1">
    <location>
        <begin position="130"/>
        <end position="239"/>
    </location>
</feature>
<protein>
    <submittedName>
        <fullName evidence="2">DUF547 domain-containing protein</fullName>
    </submittedName>
</protein>
<dbReference type="AlphaFoldDB" id="A0A850HFC9"/>